<dbReference type="EMBL" id="CP023324">
    <property type="protein sequence ID" value="ATY63723.1"/>
    <property type="molecule type" value="Genomic_DNA"/>
</dbReference>
<evidence type="ECO:0000256" key="6">
    <source>
        <dbReference type="ARBA" id="ARBA00022741"/>
    </source>
</evidence>
<dbReference type="PRINTS" id="PR00103">
    <property type="entry name" value="CAMPKINASE"/>
</dbReference>
<dbReference type="GO" id="GO:0030552">
    <property type="term" value="F:cAMP binding"/>
    <property type="evidence" value="ECO:0007669"/>
    <property type="project" value="UniProtKB-KW"/>
</dbReference>
<dbReference type="VEuPathDB" id="FungiDB:A9K55_008304"/>
<dbReference type="PANTHER" id="PTHR11635">
    <property type="entry name" value="CAMP-DEPENDENT PROTEIN KINASE REGULATORY CHAIN"/>
    <property type="match status" value="1"/>
</dbReference>
<dbReference type="InterPro" id="IPR014710">
    <property type="entry name" value="RmlC-like_jellyroll"/>
</dbReference>
<keyword evidence="4" id="KW-0116">cAMP-binding</keyword>
<evidence type="ECO:0000313" key="12">
    <source>
        <dbReference type="Proteomes" id="UP000323067"/>
    </source>
</evidence>
<comment type="similarity">
    <text evidence="1">Belongs to the cAMP-dependent kinase regulatory chain family.</text>
</comment>
<evidence type="ECO:0000259" key="10">
    <source>
        <dbReference type="PROSITE" id="PS50042"/>
    </source>
</evidence>
<dbReference type="FunFam" id="2.60.120.10:FF:000039">
    <property type="entry name" value="cAMP-dependent protein kinase regulatory subunit"/>
    <property type="match status" value="1"/>
</dbReference>
<evidence type="ECO:0000256" key="4">
    <source>
        <dbReference type="ARBA" id="ARBA00022566"/>
    </source>
</evidence>
<evidence type="ECO:0000313" key="11">
    <source>
        <dbReference type="EMBL" id="ATY63723.1"/>
    </source>
</evidence>
<feature type="compositionally biased region" description="Low complexity" evidence="9">
    <location>
        <begin position="841"/>
        <end position="858"/>
    </location>
</feature>
<dbReference type="InterPro" id="IPR018488">
    <property type="entry name" value="cNMP-bd_CS"/>
</dbReference>
<dbReference type="GO" id="GO:0005829">
    <property type="term" value="C:cytosol"/>
    <property type="evidence" value="ECO:0007669"/>
    <property type="project" value="TreeGrafter"/>
</dbReference>
<name>A0A2H4SKS8_CORMI</name>
<dbReference type="VEuPathDB" id="FungiDB:CCM_06598"/>
<comment type="subunit">
    <text evidence="8">Tetramer, composed of 2 regulatory (R) and 2 catalytic (C) subunits. In the presence of cAMP it dissociates into 2 active monomeric C subunits and an R dimer.</text>
</comment>
<dbReference type="GO" id="GO:0016301">
    <property type="term" value="F:kinase activity"/>
    <property type="evidence" value="ECO:0007669"/>
    <property type="project" value="UniProtKB-KW"/>
</dbReference>
<feature type="compositionally biased region" description="Polar residues" evidence="9">
    <location>
        <begin position="883"/>
        <end position="895"/>
    </location>
</feature>
<dbReference type="GO" id="GO:0004862">
    <property type="term" value="F:cAMP-dependent protein kinase inhibitor activity"/>
    <property type="evidence" value="ECO:0007669"/>
    <property type="project" value="TreeGrafter"/>
</dbReference>
<gene>
    <name evidence="11" type="ORF">A9K55_008304</name>
</gene>
<dbReference type="CDD" id="cd00038">
    <property type="entry name" value="CAP_ED"/>
    <property type="match status" value="2"/>
</dbReference>
<dbReference type="PROSITE" id="PS50042">
    <property type="entry name" value="CNMP_BINDING_3"/>
    <property type="match status" value="2"/>
</dbReference>
<dbReference type="GO" id="GO:0005634">
    <property type="term" value="C:nucleus"/>
    <property type="evidence" value="ECO:0007669"/>
    <property type="project" value="TreeGrafter"/>
</dbReference>
<reference evidence="11 12" key="1">
    <citation type="journal article" date="2017" name="BMC Genomics">
        <title>Chromosome level assembly and secondary metabolite potential of the parasitic fungus Cordyceps militaris.</title>
        <authorList>
            <person name="Kramer G.J."/>
            <person name="Nodwell J.R."/>
        </authorList>
    </citation>
    <scope>NUCLEOTIDE SEQUENCE [LARGE SCALE GENOMIC DNA]</scope>
    <source>
        <strain evidence="11 12">ATCC 34164</strain>
    </source>
</reference>
<keyword evidence="11" id="KW-0808">Transferase</keyword>
<keyword evidence="3" id="KW-0597">Phosphoprotein</keyword>
<feature type="domain" description="Cyclic nucleotide-binding" evidence="10">
    <location>
        <begin position="932"/>
        <end position="1061"/>
    </location>
</feature>
<dbReference type="InterPro" id="IPR000595">
    <property type="entry name" value="cNMP-bd_dom"/>
</dbReference>
<evidence type="ECO:0000256" key="5">
    <source>
        <dbReference type="ARBA" id="ARBA00022737"/>
    </source>
</evidence>
<dbReference type="AlphaFoldDB" id="A0A2H4SKS8"/>
<dbReference type="GO" id="GO:0070461">
    <property type="term" value="C:SAGA-type complex"/>
    <property type="evidence" value="ECO:0007669"/>
    <property type="project" value="InterPro"/>
</dbReference>
<dbReference type="FunFam" id="2.60.120.10:FF:000006">
    <property type="entry name" value="cAMP-dependent protein kinase type I-alpha regulatory subunit"/>
    <property type="match status" value="1"/>
</dbReference>
<dbReference type="Pfam" id="PF00027">
    <property type="entry name" value="cNMP_binding"/>
    <property type="match status" value="2"/>
</dbReference>
<evidence type="ECO:0000256" key="9">
    <source>
        <dbReference type="SAM" id="MobiDB-lite"/>
    </source>
</evidence>
<dbReference type="InterPro" id="IPR018490">
    <property type="entry name" value="cNMP-bd_dom_sf"/>
</dbReference>
<dbReference type="GO" id="GO:0033554">
    <property type="term" value="P:cellular response to stress"/>
    <property type="evidence" value="ECO:0007669"/>
    <property type="project" value="UniProtKB-ARBA"/>
</dbReference>
<dbReference type="GO" id="GO:0005952">
    <property type="term" value="C:cAMP-dependent protein kinase complex"/>
    <property type="evidence" value="ECO:0007669"/>
    <property type="project" value="InterPro"/>
</dbReference>
<evidence type="ECO:0000256" key="7">
    <source>
        <dbReference type="ARBA" id="ARBA00023149"/>
    </source>
</evidence>
<keyword evidence="5" id="KW-0677">Repeat</keyword>
<evidence type="ECO:0000256" key="8">
    <source>
        <dbReference type="ARBA" id="ARBA00025979"/>
    </source>
</evidence>
<proteinExistence type="inferred from homology"/>
<dbReference type="SUPFAM" id="SSF51206">
    <property type="entry name" value="cAMP-binding domain-like"/>
    <property type="match status" value="2"/>
</dbReference>
<dbReference type="PANTHER" id="PTHR11635:SF152">
    <property type="entry name" value="CAMP-DEPENDENT PROTEIN KINASE TYPE I REGULATORY SUBUNIT-RELATED"/>
    <property type="match status" value="1"/>
</dbReference>
<keyword evidence="11" id="KW-0418">Kinase</keyword>
<dbReference type="SMART" id="SM00100">
    <property type="entry name" value="cNMP"/>
    <property type="match status" value="2"/>
</dbReference>
<feature type="region of interest" description="Disordered" evidence="9">
    <location>
        <begin position="835"/>
        <end position="913"/>
    </location>
</feature>
<dbReference type="OrthoDB" id="10264870at2759"/>
<feature type="compositionally biased region" description="Basic and acidic residues" evidence="9">
    <location>
        <begin position="464"/>
        <end position="484"/>
    </location>
</feature>
<dbReference type="GO" id="GO:0034236">
    <property type="term" value="F:protein kinase A catalytic subunit binding"/>
    <property type="evidence" value="ECO:0007669"/>
    <property type="project" value="TreeGrafter"/>
</dbReference>
<accession>A0A2H4SKS8</accession>
<dbReference type="Proteomes" id="UP000323067">
    <property type="component" value="Chromosome vii"/>
</dbReference>
<feature type="region of interest" description="Disordered" evidence="9">
    <location>
        <begin position="456"/>
        <end position="484"/>
    </location>
</feature>
<organism evidence="11 12">
    <name type="scientific">Cordyceps militaris</name>
    <name type="common">Caterpillar fungus</name>
    <name type="synonym">Clavaria militaris</name>
    <dbReference type="NCBI Taxonomy" id="73501"/>
    <lineage>
        <taxon>Eukaryota</taxon>
        <taxon>Fungi</taxon>
        <taxon>Dikarya</taxon>
        <taxon>Ascomycota</taxon>
        <taxon>Pezizomycotina</taxon>
        <taxon>Sordariomycetes</taxon>
        <taxon>Hypocreomycetidae</taxon>
        <taxon>Hypocreales</taxon>
        <taxon>Cordycipitaceae</taxon>
        <taxon>Cordyceps</taxon>
    </lineage>
</organism>
<protein>
    <recommendedName>
        <fullName evidence="2">cAMP-dependent protein kinase regulatory subunit</fullName>
    </recommendedName>
</protein>
<dbReference type="Pfam" id="PF12767">
    <property type="entry name" value="SAGA-Tad1"/>
    <property type="match status" value="1"/>
</dbReference>
<dbReference type="Gene3D" id="2.60.120.10">
    <property type="entry name" value="Jelly Rolls"/>
    <property type="match status" value="2"/>
</dbReference>
<keyword evidence="6" id="KW-0547">Nucleotide-binding</keyword>
<dbReference type="PROSITE" id="PS00889">
    <property type="entry name" value="CNMP_BINDING_2"/>
    <property type="match status" value="2"/>
</dbReference>
<evidence type="ECO:0000256" key="3">
    <source>
        <dbReference type="ARBA" id="ARBA00022553"/>
    </source>
</evidence>
<dbReference type="InterPro" id="IPR024738">
    <property type="entry name" value="Hfi1/Tada1"/>
</dbReference>
<evidence type="ECO:0000256" key="1">
    <source>
        <dbReference type="ARBA" id="ARBA00005753"/>
    </source>
</evidence>
<keyword evidence="7" id="KW-0114">cAMP</keyword>
<sequence>MPDIDPAALSRPSISVQTPLLSTKSLTNLGSAQKSKSSQIPGRIDLEPLYSELKAGIGAEHWQIYKETTTEFFIGSLNQDEYSIRIDAILAGQNGEKDHLHNQLIAAIYGNVTREIPDQGLAIWVSSNDKPAASASKATASDATERRLKGDVMQLPARDRRRIKDLTLNEFDTTETFASVFMESRRKPTQDASSSAPGGINNMNFDLEIRKRFTQPLAIESGEFPDVGLIAGRMLPFCYEAGLPSGHCSEAPQLMSIAADAFIKEMLTQVFARTRSNGAGDSGSAGYGVGTQWIQTHNYKRQLHLEEEAAHRGEISRDKAGLLPVEARAAGEQGPLSMADVRVALEIADSSMSQFPVLMREILCGYREGELENWNDHSWIEGYEPICVEELMNGHVSSAFGNGTDAMDIDMEIGWEGAEESDVEMLDCMLDSCLAVGLARICQSLGSKLRRALSEKQQTGYNPKLEREDAEKEQGADRQRKCRDEERSMRNFGVYDSLRESFIGAGAGVKGKEYTSRCTYESRILDLILCTISRCEHFEGGVLVFLISEDAVDRGRSAEAQSLWIGLVQGGATGLHPGYFGGGAARRAPWLLLFLLRLLLPNWPPQRANGGRQPVTEGPHSGPCAILESFRPSTLFAPTFPPTPAVVACRGPFTTDFPLSPHTLPPRKPFCVPVAVPFLVAFFFAATSVAGPCHPLHRPSSPYLDFFILILPTPGPLHGVPLFSPSDLTSFRHRGISIPYNTSLSFFHLGICSRPIVCSALLQRRLVVVQFLRTGRSPHDRTLTATTTVCPFTPRHRQPESAMSGPFTSPFGANANPFGSDRTQNDTMHRVIEEEEPDSVGSPTAGSNAPGAAAAFSNVFGGDASGDAPPTVRSPPNPDSYPAQYNFNRRTSVSAESLKPSADTYDNWTPPFHEKTPDQINRLKRAIEGNFLFSHLDDEQSNQILGALMEKPIPAKDIKVISQGDAGDYFYVVEKGAFDVYVNSAGTVGPGPEGMGSKVGNIEAGGSFGELALMYNAPRAATIVSAEANCTLWALDRVTFRRILMESTFARRRMYESFLEEVPLLSSLTPYERSKIADALETQKFAPGAVIIKEGDPGYSFYLLEDGTADAYKGDTSNKVLQYKKGDFFGELALLNDAPRAASVVATTDVKVATLGKNAFQRLLGPVEGILRRTKYQGVKAGVEEMDPLSRD</sequence>
<evidence type="ECO:0000256" key="2">
    <source>
        <dbReference type="ARBA" id="ARBA00020355"/>
    </source>
</evidence>
<dbReference type="PROSITE" id="PS00888">
    <property type="entry name" value="CNMP_BINDING_1"/>
    <property type="match status" value="2"/>
</dbReference>
<dbReference type="InterPro" id="IPR050503">
    <property type="entry name" value="cAMP-dep_PK_reg_su-like"/>
</dbReference>
<feature type="domain" description="Cyclic nucleotide-binding" evidence="10">
    <location>
        <begin position="1064"/>
        <end position="1181"/>
    </location>
</feature>